<evidence type="ECO:0000313" key="3">
    <source>
        <dbReference type="Proteomes" id="UP001160148"/>
    </source>
</evidence>
<dbReference type="Proteomes" id="UP001160148">
    <property type="component" value="Unassembled WGS sequence"/>
</dbReference>
<comment type="caution">
    <text evidence="2">The sequence shown here is derived from an EMBL/GenBank/DDBJ whole genome shotgun (WGS) entry which is preliminary data.</text>
</comment>
<accession>A0AAV0XCG7</accession>
<feature type="region of interest" description="Disordered" evidence="1">
    <location>
        <begin position="1"/>
        <end position="68"/>
    </location>
</feature>
<proteinExistence type="predicted"/>
<feature type="compositionally biased region" description="Low complexity" evidence="1">
    <location>
        <begin position="50"/>
        <end position="68"/>
    </location>
</feature>
<evidence type="ECO:0000256" key="1">
    <source>
        <dbReference type="SAM" id="MobiDB-lite"/>
    </source>
</evidence>
<organism evidence="2 3">
    <name type="scientific">Macrosiphum euphorbiae</name>
    <name type="common">potato aphid</name>
    <dbReference type="NCBI Taxonomy" id="13131"/>
    <lineage>
        <taxon>Eukaryota</taxon>
        <taxon>Metazoa</taxon>
        <taxon>Ecdysozoa</taxon>
        <taxon>Arthropoda</taxon>
        <taxon>Hexapoda</taxon>
        <taxon>Insecta</taxon>
        <taxon>Pterygota</taxon>
        <taxon>Neoptera</taxon>
        <taxon>Paraneoptera</taxon>
        <taxon>Hemiptera</taxon>
        <taxon>Sternorrhyncha</taxon>
        <taxon>Aphidomorpha</taxon>
        <taxon>Aphidoidea</taxon>
        <taxon>Aphididae</taxon>
        <taxon>Macrosiphini</taxon>
        <taxon>Macrosiphum</taxon>
    </lineage>
</organism>
<dbReference type="EMBL" id="CARXXK010000004">
    <property type="protein sequence ID" value="CAI6366149.1"/>
    <property type="molecule type" value="Genomic_DNA"/>
</dbReference>
<keyword evidence="3" id="KW-1185">Reference proteome</keyword>
<dbReference type="AlphaFoldDB" id="A0AAV0XCG7"/>
<sequence length="103" mass="11204">MQVSKKNRTSPPPKTNSVSSNSACSEDSWSNSETQPSRSPSPRLSMNNIPAPTLPSSSATSTFPTPSLTSTNALQKFRLFSFQAPPVAMWLLNLCPRFQPTAF</sequence>
<protein>
    <submittedName>
        <fullName evidence="2">Uncharacterized protein</fullName>
    </submittedName>
</protein>
<evidence type="ECO:0000313" key="2">
    <source>
        <dbReference type="EMBL" id="CAI6366149.1"/>
    </source>
</evidence>
<name>A0AAV0XCG7_9HEMI</name>
<gene>
    <name evidence="2" type="ORF">MEUPH1_LOCUS20768</name>
</gene>
<feature type="compositionally biased region" description="Polar residues" evidence="1">
    <location>
        <begin position="15"/>
        <end position="48"/>
    </location>
</feature>
<reference evidence="2 3" key="1">
    <citation type="submission" date="2023-01" db="EMBL/GenBank/DDBJ databases">
        <authorList>
            <person name="Whitehead M."/>
        </authorList>
    </citation>
    <scope>NUCLEOTIDE SEQUENCE [LARGE SCALE GENOMIC DNA]</scope>
</reference>